<dbReference type="OrthoDB" id="9811483at2"/>
<evidence type="ECO:0000256" key="4">
    <source>
        <dbReference type="ARBA" id="ARBA00023136"/>
    </source>
</evidence>
<organism evidence="8 9">
    <name type="scientific">Halalkalibacterium halodurans (strain ATCC BAA-125 / DSM 18197 / FERM 7344 / JCM 9153 / C-125)</name>
    <name type="common">Bacillus halodurans</name>
    <dbReference type="NCBI Taxonomy" id="272558"/>
    <lineage>
        <taxon>Bacteria</taxon>
        <taxon>Bacillati</taxon>
        <taxon>Bacillota</taxon>
        <taxon>Bacilli</taxon>
        <taxon>Bacillales</taxon>
        <taxon>Bacillaceae</taxon>
        <taxon>Halalkalibacterium (ex Joshi et al. 2022)</taxon>
    </lineage>
</organism>
<evidence type="ECO:0000256" key="2">
    <source>
        <dbReference type="ARBA" id="ARBA00022692"/>
    </source>
</evidence>
<dbReference type="SUPFAM" id="SSF57997">
    <property type="entry name" value="Tropomyosin"/>
    <property type="match status" value="1"/>
</dbReference>
<evidence type="ECO:0000313" key="9">
    <source>
        <dbReference type="Proteomes" id="UP000001258"/>
    </source>
</evidence>
<dbReference type="GO" id="GO:0140359">
    <property type="term" value="F:ABC-type transporter activity"/>
    <property type="evidence" value="ECO:0007669"/>
    <property type="project" value="InterPro"/>
</dbReference>
<feature type="domain" description="ABC-2 type transporter transmembrane" evidence="7">
    <location>
        <begin position="589"/>
        <end position="804"/>
    </location>
</feature>
<feature type="domain" description="ABC-2 type transporter transmembrane" evidence="7">
    <location>
        <begin position="21"/>
        <end position="154"/>
    </location>
</feature>
<feature type="coiled-coil region" evidence="5">
    <location>
        <begin position="281"/>
        <end position="375"/>
    </location>
</feature>
<reference evidence="8 9" key="1">
    <citation type="journal article" date="2000" name="Nucleic Acids Res.">
        <title>Complete genome sequence of the alkaliphilic bacterium Bacillus halodurans and genomic sequence comparison with Bacillus subtilis.</title>
        <authorList>
            <person name="Takami H."/>
            <person name="Nakasone K."/>
            <person name="Takaki Y."/>
            <person name="Maeno G."/>
            <person name="Sasaki R."/>
            <person name="Masui N."/>
            <person name="Fuji F."/>
            <person name="Hirama C."/>
            <person name="Nakamura Y."/>
            <person name="Ogasawara N."/>
            <person name="Kuhara S."/>
            <person name="Horikoshi K."/>
        </authorList>
    </citation>
    <scope>NUCLEOTIDE SEQUENCE [LARGE SCALE GENOMIC DNA]</scope>
    <source>
        <strain evidence="9">ATCC BAA-125 / DSM 18197 / FERM 7344 / JCM 9153 / C-125</strain>
    </source>
</reference>
<dbReference type="NCBIfam" id="TIGR03062">
    <property type="entry name" value="pip_yhgE_Cterm"/>
    <property type="match status" value="1"/>
</dbReference>
<feature type="transmembrane region" description="Helical" evidence="6">
    <location>
        <begin position="17"/>
        <end position="40"/>
    </location>
</feature>
<dbReference type="STRING" id="272558.gene:10728044"/>
<gene>
    <name evidence="8" type="ordered locus">BH2146</name>
</gene>
<keyword evidence="5" id="KW-0175">Coiled coil</keyword>
<sequence>MNPYIGELKGIWNNKKLTIALIGIVVMPLLYGGLLIWSFWDPYSQMDQLPVAIVNEDRGAEMDGEMIRAGDDFVEELKKDPPLDFHFVTKQEAKQGMEDFSYYFYVEIPEDFSENLVSVKEKEPVQAVITYEINEDYNYVSSQIATKAIEEMEKELSDTLTLTYIEIANDAFSELTSAVLALHEGSDELADGNERAANHMETLANGLQELTNGAESLAKGIDEAKEGTGQFRSQFEQLQQALEQTTSDLDIDNMFREALELTRNGIMLLESEKYDRAADVFDELDQKLTAINQQLSDAEKAATQLEQEIQNIQEMIENLQQSNEGMTASFQADENGINQSFEQVSSNMSETLQSLERFDEQLETSEQEIAHLSHSVDTLPGIMENVDPRWKDNDDLVQWYDDLASTTAKLSELNDDFHAAVDSQEQLPRAMNQLNKSEQEILTTLEQLEENVQQFQQTTGDLDDTLVTATNELLKPLADIQQLLQTMQETLPSSLPDQTDSFREGKEQLLESLYHVEQGLERGETLYLEVLTAQDKAYEGIVALDEGLKQLSDGSHLLATKLAEASDGSHELLEGLRSLKDGARNLEVNLQKLKDVLFDVDPNASQEKMVANPIVSNSKNTGDGHSYGEGLTPYFLSIGLYVGGLTLSIIYPFREPLAPHANGRQWFIGKLGVIYTVGTLQSVLILLFLFFGIGLEVKHPLLFVPFTIFTSLTFLTLIFLLVGVLDNPGRFVAIILLILQLGGSAGSFPVELLASPLQTLHGWLPMTYSVLGFRSVLFMNSPSLLSSSLWFMGILLILCFAGALFFYMKLYPKWCEPHVDRNM</sequence>
<proteinExistence type="predicted"/>
<dbReference type="KEGG" id="bha:BH2146"/>
<feature type="transmembrane region" description="Helical" evidence="6">
    <location>
        <begin position="673"/>
        <end position="695"/>
    </location>
</feature>
<keyword evidence="9" id="KW-1185">Reference proteome</keyword>
<feature type="transmembrane region" description="Helical" evidence="6">
    <location>
        <begin position="731"/>
        <end position="748"/>
    </location>
</feature>
<dbReference type="PANTHER" id="PTHR43077">
    <property type="entry name" value="TRANSPORT PERMEASE YVFS-RELATED"/>
    <property type="match status" value="1"/>
</dbReference>
<dbReference type="Pfam" id="PF12698">
    <property type="entry name" value="ABC2_membrane_3"/>
    <property type="match status" value="2"/>
</dbReference>
<keyword evidence="3 6" id="KW-1133">Transmembrane helix</keyword>
<feature type="transmembrane region" description="Helical" evidence="6">
    <location>
        <begin position="789"/>
        <end position="808"/>
    </location>
</feature>
<dbReference type="InterPro" id="IPR017500">
    <property type="entry name" value="Phage_infect_YhgE_N"/>
</dbReference>
<keyword evidence="2 6" id="KW-0812">Transmembrane</keyword>
<evidence type="ECO:0000256" key="5">
    <source>
        <dbReference type="SAM" id="Coils"/>
    </source>
</evidence>
<protein>
    <submittedName>
        <fullName evidence="8">BH2146 protein</fullName>
    </submittedName>
</protein>
<dbReference type="RefSeq" id="WP_010898303.1">
    <property type="nucleotide sequence ID" value="NC_002570.2"/>
</dbReference>
<evidence type="ECO:0000256" key="3">
    <source>
        <dbReference type="ARBA" id="ARBA00022989"/>
    </source>
</evidence>
<feature type="transmembrane region" description="Helical" evidence="6">
    <location>
        <begin position="701"/>
        <end position="724"/>
    </location>
</feature>
<dbReference type="eggNOG" id="COG1511">
    <property type="taxonomic scope" value="Bacteria"/>
</dbReference>
<dbReference type="Gene3D" id="3.40.1710.10">
    <property type="entry name" value="abc type-2 transporter like domain"/>
    <property type="match status" value="1"/>
</dbReference>
<keyword evidence="4 6" id="KW-0472">Membrane</keyword>
<dbReference type="PIR" id="B83918">
    <property type="entry name" value="B83918"/>
</dbReference>
<name>Q9KAZ0_HALH5</name>
<dbReference type="InterPro" id="IPR013525">
    <property type="entry name" value="ABC2_TM"/>
</dbReference>
<dbReference type="EMBL" id="BA000004">
    <property type="protein sequence ID" value="BAB05865.1"/>
    <property type="molecule type" value="Genomic_DNA"/>
</dbReference>
<dbReference type="AlphaFoldDB" id="Q9KAZ0"/>
<evidence type="ECO:0000256" key="6">
    <source>
        <dbReference type="SAM" id="Phobius"/>
    </source>
</evidence>
<evidence type="ECO:0000259" key="7">
    <source>
        <dbReference type="Pfam" id="PF12698"/>
    </source>
</evidence>
<feature type="transmembrane region" description="Helical" evidence="6">
    <location>
        <begin position="634"/>
        <end position="653"/>
    </location>
</feature>
<evidence type="ECO:0000256" key="1">
    <source>
        <dbReference type="ARBA" id="ARBA00004141"/>
    </source>
</evidence>
<dbReference type="InterPro" id="IPR017501">
    <property type="entry name" value="Phage_infect_YhgE_C"/>
</dbReference>
<dbReference type="NCBIfam" id="TIGR03061">
    <property type="entry name" value="pip_yhgE_Nterm"/>
    <property type="match status" value="1"/>
</dbReference>
<dbReference type="Proteomes" id="UP000001258">
    <property type="component" value="Chromosome"/>
</dbReference>
<dbReference type="PANTHER" id="PTHR43077:SF5">
    <property type="entry name" value="PHAGE INFECTION PROTEIN"/>
    <property type="match status" value="1"/>
</dbReference>
<comment type="subcellular location">
    <subcellularLocation>
        <location evidence="1">Membrane</location>
        <topology evidence="1">Multi-pass membrane protein</topology>
    </subcellularLocation>
</comment>
<feature type="coiled-coil region" evidence="5">
    <location>
        <begin position="420"/>
        <end position="465"/>
    </location>
</feature>
<accession>Q9KAZ0</accession>
<dbReference type="GO" id="GO:0016020">
    <property type="term" value="C:membrane"/>
    <property type="evidence" value="ECO:0007669"/>
    <property type="project" value="UniProtKB-SubCell"/>
</dbReference>
<dbReference type="HOGENOM" id="CLU_004534_1_0_9"/>
<evidence type="ECO:0000313" key="8">
    <source>
        <dbReference type="EMBL" id="BAB05865.1"/>
    </source>
</evidence>
<dbReference type="InterPro" id="IPR051328">
    <property type="entry name" value="T7SS_ABC-Transporter"/>
</dbReference>